<evidence type="ECO:0000256" key="1">
    <source>
        <dbReference type="SAM" id="Phobius"/>
    </source>
</evidence>
<accession>D3B683</accession>
<dbReference type="EMBL" id="ADBJ01000017">
    <property type="protein sequence ID" value="EFA83381.1"/>
    <property type="molecule type" value="Genomic_DNA"/>
</dbReference>
<dbReference type="RefSeq" id="XP_020435498.1">
    <property type="nucleotide sequence ID" value="XM_020575084.1"/>
</dbReference>
<name>D3B683_HETP5</name>
<keyword evidence="1" id="KW-0472">Membrane</keyword>
<feature type="domain" description="WAP" evidence="2">
    <location>
        <begin position="86"/>
        <end position="122"/>
    </location>
</feature>
<organism evidence="3 4">
    <name type="scientific">Heterostelium pallidum (strain ATCC 26659 / Pp 5 / PN500)</name>
    <name type="common">Cellular slime mold</name>
    <name type="synonym">Polysphondylium pallidum</name>
    <dbReference type="NCBI Taxonomy" id="670386"/>
    <lineage>
        <taxon>Eukaryota</taxon>
        <taxon>Amoebozoa</taxon>
        <taxon>Evosea</taxon>
        <taxon>Eumycetozoa</taxon>
        <taxon>Dictyostelia</taxon>
        <taxon>Acytosteliales</taxon>
        <taxon>Acytosteliaceae</taxon>
        <taxon>Heterostelium</taxon>
    </lineage>
</organism>
<dbReference type="InParanoid" id="D3B683"/>
<protein>
    <recommendedName>
        <fullName evidence="2">WAP domain-containing protein</fullName>
    </recommendedName>
</protein>
<keyword evidence="4" id="KW-1185">Reference proteome</keyword>
<keyword evidence="1" id="KW-0812">Transmembrane</keyword>
<dbReference type="Pfam" id="PF00095">
    <property type="entry name" value="WAP"/>
    <property type="match status" value="1"/>
</dbReference>
<dbReference type="AlphaFoldDB" id="D3B683"/>
<dbReference type="GO" id="GO:0030414">
    <property type="term" value="F:peptidase inhibitor activity"/>
    <property type="evidence" value="ECO:0007669"/>
    <property type="project" value="InterPro"/>
</dbReference>
<gene>
    <name evidence="3" type="ORF">PPL_04174</name>
</gene>
<evidence type="ECO:0000313" key="3">
    <source>
        <dbReference type="EMBL" id="EFA83381.1"/>
    </source>
</evidence>
<feature type="transmembrane region" description="Helical" evidence="1">
    <location>
        <begin position="55"/>
        <end position="74"/>
    </location>
</feature>
<dbReference type="GeneID" id="31359661"/>
<dbReference type="GO" id="GO:0005576">
    <property type="term" value="C:extracellular region"/>
    <property type="evidence" value="ECO:0007669"/>
    <property type="project" value="InterPro"/>
</dbReference>
<evidence type="ECO:0000259" key="2">
    <source>
        <dbReference type="Pfam" id="PF00095"/>
    </source>
</evidence>
<reference evidence="3 4" key="1">
    <citation type="journal article" date="2011" name="Genome Res.">
        <title>Phylogeny-wide analysis of social amoeba genomes highlights ancient origins for complex intercellular communication.</title>
        <authorList>
            <person name="Heidel A.J."/>
            <person name="Lawal H.M."/>
            <person name="Felder M."/>
            <person name="Schilde C."/>
            <person name="Helps N.R."/>
            <person name="Tunggal B."/>
            <person name="Rivero F."/>
            <person name="John U."/>
            <person name="Schleicher M."/>
            <person name="Eichinger L."/>
            <person name="Platzer M."/>
            <person name="Noegel A.A."/>
            <person name="Schaap P."/>
            <person name="Gloeckner G."/>
        </authorList>
    </citation>
    <scope>NUCLEOTIDE SEQUENCE [LARGE SCALE GENOMIC DNA]</scope>
    <source>
        <strain evidence="4">ATCC 26659 / Pp 5 / PN500</strain>
    </source>
</reference>
<evidence type="ECO:0000313" key="4">
    <source>
        <dbReference type="Proteomes" id="UP000001396"/>
    </source>
</evidence>
<sequence>MYIQDFEEFYDKAETLFRSDPKHCLTRNNHSITYIYLISFSKTLSRQDILSNLDIIIMNKLIFLIVIISMLTYIGNCESNQQMELSCPPTKDHSTTCSNECGNGCPHGQLCCSNGCGQVCMAGVPKKPRKGVLNKE</sequence>
<proteinExistence type="predicted"/>
<dbReference type="InterPro" id="IPR008197">
    <property type="entry name" value="WAP_dom"/>
</dbReference>
<comment type="caution">
    <text evidence="3">The sequence shown here is derived from an EMBL/GenBank/DDBJ whole genome shotgun (WGS) entry which is preliminary data.</text>
</comment>
<dbReference type="Proteomes" id="UP000001396">
    <property type="component" value="Unassembled WGS sequence"/>
</dbReference>
<keyword evidence="1" id="KW-1133">Transmembrane helix</keyword>